<protein>
    <submittedName>
        <fullName evidence="13">DRE2</fullName>
    </submittedName>
</protein>
<dbReference type="Pfam" id="PF05093">
    <property type="entry name" value="CIAPIN1"/>
    <property type="match status" value="1"/>
</dbReference>
<dbReference type="HAMAP" id="MF_03115">
    <property type="entry name" value="Anamorsin"/>
    <property type="match status" value="1"/>
</dbReference>
<reference evidence="13 14" key="1">
    <citation type="journal article" date="2021" name="DNA Res.">
        <title>Genome analysis of Candida subhashii reveals its hybrid nature and dual mitochondrial genome conformations.</title>
        <authorList>
            <person name="Mixao V."/>
            <person name="Hegedusova E."/>
            <person name="Saus E."/>
            <person name="Pryszcz L.P."/>
            <person name="Cillingova A."/>
            <person name="Nosek J."/>
            <person name="Gabaldon T."/>
        </authorList>
    </citation>
    <scope>NUCLEOTIDE SEQUENCE [LARGE SCALE GENOMIC DNA]</scope>
    <source>
        <strain evidence="13 14">CBS 10753</strain>
    </source>
</reference>
<feature type="short sequence motif" description="Cx2C motif 2" evidence="9">
    <location>
        <begin position="309"/>
        <end position="312"/>
    </location>
</feature>
<feature type="binding site" evidence="9">
    <location>
        <position position="217"/>
    </location>
    <ligand>
        <name>[2Fe-2S] cluster</name>
        <dbReference type="ChEBI" id="CHEBI:190135"/>
    </ligand>
</feature>
<comment type="subcellular location">
    <subcellularLocation>
        <location evidence="9">Cytoplasm</location>
    </subcellularLocation>
    <subcellularLocation>
        <location evidence="9">Mitochondrion intermembrane space</location>
    </subcellularLocation>
</comment>
<dbReference type="InterPro" id="IPR031838">
    <property type="entry name" value="Dre2_N"/>
</dbReference>
<evidence type="ECO:0000313" key="13">
    <source>
        <dbReference type="EMBL" id="KAG7663292.1"/>
    </source>
</evidence>
<keyword evidence="14" id="KW-1185">Reference proteome</keyword>
<organism evidence="13 14">
    <name type="scientific">[Candida] subhashii</name>
    <dbReference type="NCBI Taxonomy" id="561895"/>
    <lineage>
        <taxon>Eukaryota</taxon>
        <taxon>Fungi</taxon>
        <taxon>Dikarya</taxon>
        <taxon>Ascomycota</taxon>
        <taxon>Saccharomycotina</taxon>
        <taxon>Pichiomycetes</taxon>
        <taxon>Debaryomycetaceae</taxon>
        <taxon>Spathaspora</taxon>
    </lineage>
</organism>
<dbReference type="InterPro" id="IPR046408">
    <property type="entry name" value="CIAPIN1"/>
</dbReference>
<name>A0A8J5QNY9_9ASCO</name>
<dbReference type="AlphaFoldDB" id="A0A8J5QNY9"/>
<keyword evidence="6 9" id="KW-0408">Iron</keyword>
<dbReference type="PANTHER" id="PTHR13273:SF14">
    <property type="entry name" value="ANAMORSIN"/>
    <property type="match status" value="1"/>
</dbReference>
<dbReference type="RefSeq" id="XP_049263524.1">
    <property type="nucleotide sequence ID" value="XM_049407038.1"/>
</dbReference>
<keyword evidence="5 9" id="KW-0479">Metal-binding</keyword>
<evidence type="ECO:0000256" key="8">
    <source>
        <dbReference type="ARBA" id="ARBA00023128"/>
    </source>
</evidence>
<dbReference type="Proteomes" id="UP000694255">
    <property type="component" value="Unassembled WGS sequence"/>
</dbReference>
<dbReference type="GO" id="GO:0005758">
    <property type="term" value="C:mitochondrial intermembrane space"/>
    <property type="evidence" value="ECO:0007669"/>
    <property type="project" value="UniProtKB-SubCell"/>
</dbReference>
<keyword evidence="7 9" id="KW-0411">Iron-sulfur</keyword>
<comment type="similarity">
    <text evidence="2 9">Belongs to the anamorsin family.</text>
</comment>
<keyword evidence="4 9" id="KW-0963">Cytoplasm</keyword>
<evidence type="ECO:0000256" key="3">
    <source>
        <dbReference type="ARBA" id="ARBA00022485"/>
    </source>
</evidence>
<evidence type="ECO:0000256" key="1">
    <source>
        <dbReference type="ARBA" id="ARBA00001966"/>
    </source>
</evidence>
<evidence type="ECO:0000256" key="7">
    <source>
        <dbReference type="ARBA" id="ARBA00023014"/>
    </source>
</evidence>
<keyword evidence="3 9" id="KW-0004">4Fe-4S</keyword>
<dbReference type="GO" id="GO:0016226">
    <property type="term" value="P:iron-sulfur cluster assembly"/>
    <property type="evidence" value="ECO:0007669"/>
    <property type="project" value="UniProtKB-UniRule"/>
</dbReference>
<feature type="short sequence motif" description="Cx2C motif 1" evidence="9">
    <location>
        <begin position="298"/>
        <end position="301"/>
    </location>
</feature>
<dbReference type="GO" id="GO:0051537">
    <property type="term" value="F:2 iron, 2 sulfur cluster binding"/>
    <property type="evidence" value="ECO:0007669"/>
    <property type="project" value="UniProtKB-UniRule"/>
</dbReference>
<comment type="domain">
    <text evidence="9">The N-terminal domain has structural similarity with S-adenosyl-L-methionine-dependent methyltransferases, but does not bind S-adenosyl-L-methionine. It is required for correct assembly of the 2 Fe-S clusters.</text>
</comment>
<evidence type="ECO:0000256" key="10">
    <source>
        <dbReference type="SAM" id="MobiDB-lite"/>
    </source>
</evidence>
<comment type="cofactor">
    <cofactor evidence="9">
        <name>[2Fe-2S] cluster</name>
        <dbReference type="ChEBI" id="CHEBI:190135"/>
    </cofactor>
</comment>
<evidence type="ECO:0000259" key="12">
    <source>
        <dbReference type="Pfam" id="PF16803"/>
    </source>
</evidence>
<dbReference type="EMBL" id="JAGSYN010000141">
    <property type="protein sequence ID" value="KAG7663292.1"/>
    <property type="molecule type" value="Genomic_DNA"/>
</dbReference>
<comment type="caution">
    <text evidence="9">Lacks conserved residue(s) required for the propagation of feature annotation.</text>
</comment>
<evidence type="ECO:0000256" key="9">
    <source>
        <dbReference type="HAMAP-Rule" id="MF_03115"/>
    </source>
</evidence>
<feature type="binding site" evidence="9">
    <location>
        <position position="309"/>
    </location>
    <ligand>
        <name>[4Fe-4S] cluster</name>
        <dbReference type="ChEBI" id="CHEBI:49883"/>
    </ligand>
</feature>
<feature type="binding site" evidence="9">
    <location>
        <position position="298"/>
    </location>
    <ligand>
        <name>[4Fe-4S] cluster</name>
        <dbReference type="ChEBI" id="CHEBI:49883"/>
    </ligand>
</feature>
<feature type="binding site" evidence="9">
    <location>
        <position position="229"/>
    </location>
    <ligand>
        <name>[2Fe-2S] cluster</name>
        <dbReference type="ChEBI" id="CHEBI:190135"/>
    </ligand>
</feature>
<feature type="region of interest" description="Disordered" evidence="10">
    <location>
        <begin position="146"/>
        <end position="170"/>
    </location>
</feature>
<comment type="domain">
    <text evidence="9">The twin Cx2C motifs are involved in the recognition by the mitochondrial MIA40-ERV1 disulfide relay system. The formation of 2 disulfide bonds in the Cx2C motifs through dithiol/disulfide exchange reactions effectively traps the protein in the mitochondrial intermembrane space.</text>
</comment>
<dbReference type="GO" id="GO:0051539">
    <property type="term" value="F:4 iron, 4 sulfur cluster binding"/>
    <property type="evidence" value="ECO:0007669"/>
    <property type="project" value="UniProtKB-KW"/>
</dbReference>
<evidence type="ECO:0000313" key="14">
    <source>
        <dbReference type="Proteomes" id="UP000694255"/>
    </source>
</evidence>
<evidence type="ECO:0000256" key="5">
    <source>
        <dbReference type="ARBA" id="ARBA00022723"/>
    </source>
</evidence>
<keyword evidence="8 9" id="KW-0496">Mitochondrion</keyword>
<dbReference type="Pfam" id="PF16803">
    <property type="entry name" value="DRE2_N"/>
    <property type="match status" value="1"/>
</dbReference>
<evidence type="ECO:0000256" key="4">
    <source>
        <dbReference type="ARBA" id="ARBA00022490"/>
    </source>
</evidence>
<proteinExistence type="inferred from homology"/>
<evidence type="ECO:0000256" key="6">
    <source>
        <dbReference type="ARBA" id="ARBA00023004"/>
    </source>
</evidence>
<feature type="binding site" evidence="9">
    <location>
        <position position="232"/>
    </location>
    <ligand>
        <name>[2Fe-2S] cluster</name>
        <dbReference type="ChEBI" id="CHEBI:190135"/>
    </ligand>
</feature>
<comment type="cofactor">
    <cofactor evidence="1 9">
        <name>[4Fe-4S] cluster</name>
        <dbReference type="ChEBI" id="CHEBI:49883"/>
    </cofactor>
</comment>
<feature type="domain" description="Anamorsin C-terminal" evidence="11">
    <location>
        <begin position="212"/>
        <end position="328"/>
    </location>
</feature>
<gene>
    <name evidence="13" type="ORF">J8A68_003206</name>
</gene>
<dbReference type="GeneID" id="73470007"/>
<feature type="binding site" evidence="9">
    <location>
        <position position="234"/>
    </location>
    <ligand>
        <name>[2Fe-2S] cluster</name>
        <dbReference type="ChEBI" id="CHEBI:190135"/>
    </ligand>
</feature>
<feature type="compositionally biased region" description="Polar residues" evidence="10">
    <location>
        <begin position="146"/>
        <end position="161"/>
    </location>
</feature>
<dbReference type="OrthoDB" id="311633at2759"/>
<keyword evidence="9" id="KW-0001">2Fe-2S</keyword>
<sequence>MSRILLLLHPTVVTDQHLVESIKQDIKLKHENFTLEQQIIDRVTRGEVELFRDSYNEIRYINPNSPEYLEMPLSLIQLFYNVLQSDGKLYGDLPKDQDLDVLLTGFVIEDGVWIKPRPVETVLLKKKSTGEAKKKLPSFKKLNAAVTSSPPELTDGLSSPPTEEDEEVSIKRKLDQTKLSYFSDDDSDSDNDVDSFIDENELITQTKMDGLIIPKKCELPNGKRRKKACKDCTCGLKELEEEEADTQRTLQDSILGKMAQSATMEAIKIEERLKAKVQFREEDLSEIDFTVQGKTGGCGSCSLGDAFRCDGCPYLGLPPFKPGEVVTLDGFGEDI</sequence>
<feature type="domain" description="Fe-S cluster assembly protein Dre2 N-terminal" evidence="12">
    <location>
        <begin position="3"/>
        <end position="124"/>
    </location>
</feature>
<comment type="caution">
    <text evidence="13">The sequence shown here is derived from an EMBL/GenBank/DDBJ whole genome shotgun (WGS) entry which is preliminary data.</text>
</comment>
<dbReference type="GO" id="GO:0009055">
    <property type="term" value="F:electron transfer activity"/>
    <property type="evidence" value="ECO:0007669"/>
    <property type="project" value="UniProtKB-UniRule"/>
</dbReference>
<dbReference type="GO" id="GO:0046872">
    <property type="term" value="F:metal ion binding"/>
    <property type="evidence" value="ECO:0007669"/>
    <property type="project" value="UniProtKB-KW"/>
</dbReference>
<feature type="binding site" evidence="9">
    <location>
        <position position="301"/>
    </location>
    <ligand>
        <name>[4Fe-4S] cluster</name>
        <dbReference type="ChEBI" id="CHEBI:49883"/>
    </ligand>
</feature>
<accession>A0A8J5QNY9</accession>
<evidence type="ECO:0000256" key="2">
    <source>
        <dbReference type="ARBA" id="ARBA00008169"/>
    </source>
</evidence>
<evidence type="ECO:0000259" key="11">
    <source>
        <dbReference type="Pfam" id="PF05093"/>
    </source>
</evidence>
<comment type="domain">
    <text evidence="9">The C-terminal domain binds 2 Fe-S clusters but is otherwise mostly in an intrinsically disordered conformation.</text>
</comment>
<feature type="region of interest" description="Fe-S binding site B" evidence="9">
    <location>
        <begin position="298"/>
        <end position="312"/>
    </location>
</feature>
<dbReference type="PANTHER" id="PTHR13273">
    <property type="entry name" value="ANAMORSIN"/>
    <property type="match status" value="1"/>
</dbReference>
<feature type="binding site" evidence="9">
    <location>
        <position position="312"/>
    </location>
    <ligand>
        <name>[4Fe-4S] cluster</name>
        <dbReference type="ChEBI" id="CHEBI:49883"/>
    </ligand>
</feature>
<dbReference type="InterPro" id="IPR007785">
    <property type="entry name" value="Anamorsin"/>
</dbReference>